<feature type="region of interest" description="Disordered" evidence="1">
    <location>
        <begin position="68"/>
        <end position="92"/>
    </location>
</feature>
<name>A0ABQ4HR25_9ACTN</name>
<protein>
    <recommendedName>
        <fullName evidence="4">Transposase</fullName>
    </recommendedName>
</protein>
<sequence>MPAPTPGQPQQDTERPDPAQSRQDRRASGRVRSAPRPIARTWERARVYFQPTPEQDWQLVDTFSPVMHTGCGTNRPATRKNLPGSPPTEGRQ</sequence>
<evidence type="ECO:0008006" key="4">
    <source>
        <dbReference type="Google" id="ProtNLM"/>
    </source>
</evidence>
<feature type="compositionally biased region" description="Basic and acidic residues" evidence="1">
    <location>
        <begin position="12"/>
        <end position="27"/>
    </location>
</feature>
<evidence type="ECO:0000313" key="3">
    <source>
        <dbReference type="Proteomes" id="UP000647017"/>
    </source>
</evidence>
<proteinExistence type="predicted"/>
<dbReference type="Proteomes" id="UP000647017">
    <property type="component" value="Unassembled WGS sequence"/>
</dbReference>
<accession>A0ABQ4HR25</accession>
<reference evidence="2 3" key="1">
    <citation type="submission" date="2021-01" db="EMBL/GenBank/DDBJ databases">
        <title>Whole genome shotgun sequence of Verrucosispora andamanensis NBRC 109075.</title>
        <authorList>
            <person name="Komaki H."/>
            <person name="Tamura T."/>
        </authorList>
    </citation>
    <scope>NUCLEOTIDE SEQUENCE [LARGE SCALE GENOMIC DNA]</scope>
    <source>
        <strain evidence="2 3">NBRC 109075</strain>
    </source>
</reference>
<comment type="caution">
    <text evidence="2">The sequence shown here is derived from an EMBL/GenBank/DDBJ whole genome shotgun (WGS) entry which is preliminary data.</text>
</comment>
<feature type="region of interest" description="Disordered" evidence="1">
    <location>
        <begin position="1"/>
        <end position="38"/>
    </location>
</feature>
<dbReference type="EMBL" id="BOOZ01000005">
    <property type="protein sequence ID" value="GIJ08105.1"/>
    <property type="molecule type" value="Genomic_DNA"/>
</dbReference>
<evidence type="ECO:0000313" key="2">
    <source>
        <dbReference type="EMBL" id="GIJ08105.1"/>
    </source>
</evidence>
<organism evidence="2 3">
    <name type="scientific">Micromonospora andamanensis</name>
    <dbReference type="NCBI Taxonomy" id="1287068"/>
    <lineage>
        <taxon>Bacteria</taxon>
        <taxon>Bacillati</taxon>
        <taxon>Actinomycetota</taxon>
        <taxon>Actinomycetes</taxon>
        <taxon>Micromonosporales</taxon>
        <taxon>Micromonosporaceae</taxon>
        <taxon>Micromonospora</taxon>
    </lineage>
</organism>
<gene>
    <name evidence="2" type="ORF">Van01_13190</name>
</gene>
<evidence type="ECO:0000256" key="1">
    <source>
        <dbReference type="SAM" id="MobiDB-lite"/>
    </source>
</evidence>
<keyword evidence="3" id="KW-1185">Reference proteome</keyword>